<evidence type="ECO:0000256" key="13">
    <source>
        <dbReference type="ARBA" id="ARBA00049902"/>
    </source>
</evidence>
<feature type="region of interest" description="Disordered" evidence="14">
    <location>
        <begin position="646"/>
        <end position="723"/>
    </location>
</feature>
<dbReference type="GO" id="GO:0009002">
    <property type="term" value="F:serine-type D-Ala-D-Ala carboxypeptidase activity"/>
    <property type="evidence" value="ECO:0007669"/>
    <property type="project" value="UniProtKB-EC"/>
</dbReference>
<evidence type="ECO:0000256" key="7">
    <source>
        <dbReference type="ARBA" id="ARBA00022801"/>
    </source>
</evidence>
<dbReference type="InterPro" id="IPR023346">
    <property type="entry name" value="Lysozyme-like_dom_sf"/>
</dbReference>
<evidence type="ECO:0000256" key="4">
    <source>
        <dbReference type="ARBA" id="ARBA00022670"/>
    </source>
</evidence>
<dbReference type="GO" id="GO:0030288">
    <property type="term" value="C:outer membrane-bounded periplasmic space"/>
    <property type="evidence" value="ECO:0007669"/>
    <property type="project" value="TreeGrafter"/>
</dbReference>
<comment type="catalytic activity">
    <reaction evidence="13">
        <text>[GlcNAc-(1-&gt;4)-Mur2Ac(oyl-L-Ala-gamma-D-Glu-L-Lys-D-Ala-D-Ala)](n)-di-trans,octa-cis-undecaprenyl diphosphate + beta-D-GlcNAc-(1-&gt;4)-Mur2Ac(oyl-L-Ala-gamma-D-Glu-L-Lys-D-Ala-D-Ala)-di-trans,octa-cis-undecaprenyl diphosphate = [GlcNAc-(1-&gt;4)-Mur2Ac(oyl-L-Ala-gamma-D-Glu-L-Lys-D-Ala-D-Ala)](n+1)-di-trans,octa-cis-undecaprenyl diphosphate + di-trans,octa-cis-undecaprenyl diphosphate + H(+)</text>
        <dbReference type="Rhea" id="RHEA:23708"/>
        <dbReference type="Rhea" id="RHEA-COMP:9602"/>
        <dbReference type="Rhea" id="RHEA-COMP:9603"/>
        <dbReference type="ChEBI" id="CHEBI:15378"/>
        <dbReference type="ChEBI" id="CHEBI:58405"/>
        <dbReference type="ChEBI" id="CHEBI:60033"/>
        <dbReference type="ChEBI" id="CHEBI:78435"/>
        <dbReference type="EC" id="2.4.99.28"/>
    </reaction>
</comment>
<comment type="caution">
    <text evidence="17">The sequence shown here is derived from an EMBL/GenBank/DDBJ whole genome shotgun (WGS) entry which is preliminary data.</text>
</comment>
<dbReference type="Proteomes" id="UP000305778">
    <property type="component" value="Unassembled WGS sequence"/>
</dbReference>
<dbReference type="SUPFAM" id="SSF56601">
    <property type="entry name" value="beta-lactamase/transpeptidase-like"/>
    <property type="match status" value="1"/>
</dbReference>
<evidence type="ECO:0000256" key="14">
    <source>
        <dbReference type="SAM" id="MobiDB-lite"/>
    </source>
</evidence>
<dbReference type="GO" id="GO:0008658">
    <property type="term" value="F:penicillin binding"/>
    <property type="evidence" value="ECO:0007669"/>
    <property type="project" value="InterPro"/>
</dbReference>
<keyword evidence="8" id="KW-0133">Cell shape</keyword>
<keyword evidence="5" id="KW-0328">Glycosyltransferase</keyword>
<keyword evidence="7" id="KW-0378">Hydrolase</keyword>
<dbReference type="FunFam" id="1.10.3810.10:FF:000001">
    <property type="entry name" value="Penicillin-binding protein 1A"/>
    <property type="match status" value="1"/>
</dbReference>
<evidence type="ECO:0000256" key="11">
    <source>
        <dbReference type="ARBA" id="ARBA00023316"/>
    </source>
</evidence>
<keyword evidence="11" id="KW-0961">Cell wall biogenesis/degradation</keyword>
<gene>
    <name evidence="17" type="ORF">FCI23_45550</name>
</gene>
<keyword evidence="18" id="KW-1185">Reference proteome</keyword>
<evidence type="ECO:0000259" key="16">
    <source>
        <dbReference type="Pfam" id="PF00912"/>
    </source>
</evidence>
<sequence>MPSWKQVLGVFVFCFGSLVAAVGYVYATAIIPTVNPSTQIQSDVFYWADGSQMASAGQVNRQNVGLSQVPLLVQWDFLAAENSTFYTDPGIDPQGIARAVLNMVKGGAVQSGSTITQQFVKNTYLNQSQSISRKLNEIVISVKIGSRMSKQQILQGYLNTCYFGRGASGVEAAAEAYYHVHASQLTVSQGAFLAAAVNEPSVLMNADSDPKAKALAEARWKYVLDRMVTDGKLSPAQRATYRTLPLPKPYVPASRMTGQTGYLVQTAENYVTSHSSITEQDLSHGGYQVYTTFDKKKVTQLAAAVTKTSSAHLDPKHHAADRNVQFGAASVDPATGAVVALYGGPGWDKGHFTDNADASGVPVGSTFKPIDLAAALQDGAVLSPGQGPQPITPASRFNGDDGIEIKDQKGNYVTDSTDPSGLLHQHNDTTHRWGYISLRTAMEQSVNTPYVQLGEDVGYANVENTAINVGLLRSSLQYNTAGFFIGTSTPSAIRMADAYATFAASGTHYDPYSVSKVVSNGETLPGFTKPNPVQALKSSTADTVTNVLQGVIKQGTGTNAQVLGRPAAGKTGTTDNYKSAWFIGYTPQLSTAVVLFKEDPKHPTLQSMTGVGGYTKVFGGVIPTQVWTDYMTAALAGQPTVNFPAAPNLGTGANEYGAPAPSPSTPPTPTATPSPTATTSTPVCHPARRCGPTTQPTPSGGLPGFPGGSPAPTASPTRKHGHK</sequence>
<dbReference type="Gene3D" id="1.10.3810.10">
    <property type="entry name" value="Biosynthetic peptidoglycan transglycosylase-like"/>
    <property type="match status" value="1"/>
</dbReference>
<feature type="compositionally biased region" description="Pro residues" evidence="14">
    <location>
        <begin position="660"/>
        <end position="672"/>
    </location>
</feature>
<evidence type="ECO:0000313" key="18">
    <source>
        <dbReference type="Proteomes" id="UP000305778"/>
    </source>
</evidence>
<evidence type="ECO:0000313" key="17">
    <source>
        <dbReference type="EMBL" id="TJZ99517.1"/>
    </source>
</evidence>
<feature type="domain" description="Glycosyl transferase family 51" evidence="16">
    <location>
        <begin position="52"/>
        <end position="227"/>
    </location>
</feature>
<keyword evidence="10" id="KW-0511">Multifunctional enzyme</keyword>
<evidence type="ECO:0000256" key="3">
    <source>
        <dbReference type="ARBA" id="ARBA00022645"/>
    </source>
</evidence>
<accession>A0A4U0RVG2</accession>
<dbReference type="Pfam" id="PF00905">
    <property type="entry name" value="Transpeptidase"/>
    <property type="match status" value="1"/>
</dbReference>
<name>A0A4U0RVG2_9ACTN</name>
<evidence type="ECO:0000256" key="12">
    <source>
        <dbReference type="ARBA" id="ARBA00034000"/>
    </source>
</evidence>
<evidence type="ECO:0000256" key="2">
    <source>
        <dbReference type="ARBA" id="ARBA00007739"/>
    </source>
</evidence>
<organism evidence="17 18">
    <name type="scientific">Actinacidiphila oryziradicis</name>
    <dbReference type="NCBI Taxonomy" id="2571141"/>
    <lineage>
        <taxon>Bacteria</taxon>
        <taxon>Bacillati</taxon>
        <taxon>Actinomycetota</taxon>
        <taxon>Actinomycetes</taxon>
        <taxon>Kitasatosporales</taxon>
        <taxon>Streptomycetaceae</taxon>
        <taxon>Actinacidiphila</taxon>
    </lineage>
</organism>
<dbReference type="InterPro" id="IPR036950">
    <property type="entry name" value="PBP_transglycosylase"/>
</dbReference>
<keyword evidence="6" id="KW-0808">Transferase</keyword>
<dbReference type="Pfam" id="PF00912">
    <property type="entry name" value="Transgly"/>
    <property type="match status" value="1"/>
</dbReference>
<feature type="domain" description="Penicillin-binding protein transpeptidase" evidence="15">
    <location>
        <begin position="407"/>
        <end position="596"/>
    </location>
</feature>
<dbReference type="InterPro" id="IPR001264">
    <property type="entry name" value="Glyco_trans_51"/>
</dbReference>
<dbReference type="InterPro" id="IPR050396">
    <property type="entry name" value="Glycosyltr_51/Transpeptidase"/>
</dbReference>
<dbReference type="AlphaFoldDB" id="A0A4U0RVG2"/>
<comment type="catalytic activity">
    <reaction evidence="12">
        <text>Preferential cleavage: (Ac)2-L-Lys-D-Ala-|-D-Ala. Also transpeptidation of peptidyl-alanyl moieties that are N-acyl substituents of D-alanine.</text>
        <dbReference type="EC" id="3.4.16.4"/>
    </reaction>
</comment>
<dbReference type="GO" id="GO:0008360">
    <property type="term" value="P:regulation of cell shape"/>
    <property type="evidence" value="ECO:0007669"/>
    <property type="project" value="UniProtKB-KW"/>
</dbReference>
<dbReference type="OrthoDB" id="8865355at2"/>
<dbReference type="InterPro" id="IPR012338">
    <property type="entry name" value="Beta-lactam/transpept-like"/>
</dbReference>
<evidence type="ECO:0000256" key="10">
    <source>
        <dbReference type="ARBA" id="ARBA00023268"/>
    </source>
</evidence>
<dbReference type="GO" id="GO:0008955">
    <property type="term" value="F:peptidoglycan glycosyltransferase activity"/>
    <property type="evidence" value="ECO:0007669"/>
    <property type="project" value="UniProtKB-EC"/>
</dbReference>
<evidence type="ECO:0000256" key="9">
    <source>
        <dbReference type="ARBA" id="ARBA00022984"/>
    </source>
</evidence>
<dbReference type="Gene3D" id="3.40.710.10">
    <property type="entry name" value="DD-peptidase/beta-lactamase superfamily"/>
    <property type="match status" value="1"/>
</dbReference>
<evidence type="ECO:0000256" key="6">
    <source>
        <dbReference type="ARBA" id="ARBA00022679"/>
    </source>
</evidence>
<dbReference type="PANTHER" id="PTHR32282">
    <property type="entry name" value="BINDING PROTEIN TRANSPEPTIDASE, PUTATIVE-RELATED"/>
    <property type="match status" value="1"/>
</dbReference>
<keyword evidence="3" id="KW-0121">Carboxypeptidase</keyword>
<reference evidence="17 18" key="1">
    <citation type="submission" date="2019-04" db="EMBL/GenBank/DDBJ databases">
        <title>Streptomyces oryziradicis sp. nov., a novel actinomycete isolated from rhizosphere soil of rice (Oryza sativa L.).</title>
        <authorList>
            <person name="Li C."/>
        </authorList>
    </citation>
    <scope>NUCLEOTIDE SEQUENCE [LARGE SCALE GENOMIC DNA]</scope>
    <source>
        <strain evidence="17 18">NEAU-C40</strain>
    </source>
</reference>
<dbReference type="GO" id="GO:0006508">
    <property type="term" value="P:proteolysis"/>
    <property type="evidence" value="ECO:0007669"/>
    <property type="project" value="UniProtKB-KW"/>
</dbReference>
<dbReference type="SUPFAM" id="SSF53955">
    <property type="entry name" value="Lysozyme-like"/>
    <property type="match status" value="1"/>
</dbReference>
<proteinExistence type="inferred from homology"/>
<keyword evidence="9" id="KW-0573">Peptidoglycan synthesis</keyword>
<comment type="similarity">
    <text evidence="2">In the N-terminal section; belongs to the glycosyltransferase 51 family.</text>
</comment>
<dbReference type="GO" id="GO:0009252">
    <property type="term" value="P:peptidoglycan biosynthetic process"/>
    <property type="evidence" value="ECO:0007669"/>
    <property type="project" value="UniProtKB-KW"/>
</dbReference>
<evidence type="ECO:0000256" key="1">
    <source>
        <dbReference type="ARBA" id="ARBA00007090"/>
    </source>
</evidence>
<evidence type="ECO:0000259" key="15">
    <source>
        <dbReference type="Pfam" id="PF00905"/>
    </source>
</evidence>
<protein>
    <submittedName>
        <fullName evidence="17">Penicillin-binding protein</fullName>
    </submittedName>
</protein>
<dbReference type="PANTHER" id="PTHR32282:SF34">
    <property type="entry name" value="PENICILLIN-BINDING PROTEIN 1A"/>
    <property type="match status" value="1"/>
</dbReference>
<dbReference type="EMBL" id="SUMC01000104">
    <property type="protein sequence ID" value="TJZ99517.1"/>
    <property type="molecule type" value="Genomic_DNA"/>
</dbReference>
<dbReference type="InterPro" id="IPR001460">
    <property type="entry name" value="PCN-bd_Tpept"/>
</dbReference>
<comment type="similarity">
    <text evidence="1">In the C-terminal section; belongs to the transpeptidase family.</text>
</comment>
<evidence type="ECO:0000256" key="5">
    <source>
        <dbReference type="ARBA" id="ARBA00022676"/>
    </source>
</evidence>
<keyword evidence="4" id="KW-0645">Protease</keyword>
<feature type="compositionally biased region" description="Low complexity" evidence="14">
    <location>
        <begin position="673"/>
        <end position="682"/>
    </location>
</feature>
<evidence type="ECO:0000256" key="8">
    <source>
        <dbReference type="ARBA" id="ARBA00022960"/>
    </source>
</evidence>
<dbReference type="GO" id="GO:0071555">
    <property type="term" value="P:cell wall organization"/>
    <property type="evidence" value="ECO:0007669"/>
    <property type="project" value="UniProtKB-KW"/>
</dbReference>